<keyword evidence="6" id="KW-0597">Phosphoprotein</keyword>
<evidence type="ECO:0000259" key="24">
    <source>
        <dbReference type="PROSITE" id="PS51285"/>
    </source>
</evidence>
<evidence type="ECO:0000256" key="2">
    <source>
        <dbReference type="ARBA" id="ARBA00004496"/>
    </source>
</evidence>
<sequence>MESITNRIQVLDGFVKGQVETDDVHTSLLTRDGLMDSLLVLFDECSHDNLMKNKHVAAFVKKYESTVKELRKIRMKMADFEVKDVIGRGHFGEVQVVRDKVTSTVYAMKILHKHETLAQQEITFYEEERDIMARATSEWITQLHFAFQDAQNLYLVMEFHGGGDLLSLLSRNDDIFEESMCRFYVGEMTQAIHALHCMGYVHRDIKPENILLDSTGHVKLADFGSAAQLSADMLVSSRMPVGTPDYVSPELLTSMNNHSSDSRYGVEVDWWSLGVCMYEMLFGKTPFTDESGSMVITYSNIMNFKECLTFPEKVKISKHAVDLMKKLLTEKSDRFGYRSVLLHDFFKGLNWEKLREDIPPFVPHLSSLDDTSNFDEFERVKYQPAFDEYNETRDFSGKDLPFVGFTYVRNAKEEDSGIKIHSDSFSDADSTTTSSCADSSCSTPPRNLEVTLTVKINELHGLKRKYHQLEEKECSLQSEVDKWRVSYHEKDEELMKVTVEKDALENELQSYITKANNLKDRYDKVVEEKEILENRAYKLYEEIKDMNSEVLQIEEEILRSQVEELQDLVAELEKEKKKMLKKIADRDKQLKLNKEQLIQNKKQIDRLQSRLDKERRKSRDDQKRDLTLLETREDTWRSQLEDKNIEIAELNNKLQEMDDLVDAFEVQEKEFMEREQYLLSKLQDCQEVDKVELRVLFHTKSRNRKSDGKSRKRIEELTSLIQKHSSEADLFREKEEEFQEQNQKLHSEIEMLRHRANVSSQTKDNLLEQVKVYQEEINELKNKIRTLEVEVDLLHEDKRKLRSDVSKHQQELEDKRFKLAEQERVIANVTQTISRQTGKLERVERQLNETRDRDIDLRVKMREQQELRTKLSNERFAELEKQNRDLKVKIRELEEEIEKLKLTSKHSNNQTEEISRLKTEVVDNIDKLNSVQEKMDQLEELQNGQREFQKVKLEKDRLNLKVKELEQTAEKAEAADKFKHERDSLEIKVQNLEKDLSDLKILSSKRWNKVEDAEDLRQENRYLESKIKTQQDTLEQLEIKLRNLEEQTKEISKKDGKIKSLMEELDRIRLEKRSTEVKLSELNRDLEQKLRQSTDTKKDVLHVEERFQKVLTKLSNERFAELEKQNRDLKVKIRELEEEIEKLKLTSKHSNNQTEEISRLKTEVVDNIEKLNSVQEKMDQCKKEKFDLDKKVRDLQLENDTLESSFKKSKDALNHLEKQVEELQNGQREFQKVKLEKDRLNLKVKELEQTAEKAEAADKFKHERDSLEIKVQNLEKDLSDLKILSSKRWNKVEDAEDLRQENRFQKERKNHEEAIQEVRQELEESNLALSEARSLLAATQRQEKSMRERLESDIRELQLKLHKLETSGPDNDDEVNVLKSERDNLNTHIKEQDEKMSKLQREKSSAFMEKQTLKDTLQQKEHQLELEITKVEKLQLICGELEEQIKDLEAINTENEERHVEWDNIKKTFETAVDEREDEIEGTTQKIHALEQAKQSASQKMHKMKEQVQQSKALHKAEVEELNHKVWEANRTAQKHTIEIGQLREQLQKREMSSDNYKRLMEVEADDKRTLKEEISQLITENQELRKKNLKLKHGLEDAMDKFEMIFGEKVDLENFAEALQGLHFLDKYRFESTLNQQMKLIDYLQELYKENNGKKKKTGKLFGNKGKDTISPVMNVCGDLQAALDQERKKNARLQEQNERLRQENYSQANDLLRLKGPLTDTITPEVKKAVNLGLLTPSVKRAATMNYNSTHQRMHHKIPHRFVTGLNSRATKCGVCLGSVPFVKQASKCQECGMICHPKCVSSAKDNCGLPTEYIQQFSSIMGQVEQSSHRYSPILADVPIKMEGWLKVPRTEKQGWERRWASLENNILLLFMYESDASPIDTFDLGPPNTDVTVHSAISTAELPNTTNTDLAHVMKLEQQPLTTCWPGRVLYLMASNFSDKQKWVACLEAAVKSIQRKDTIVRTGMFSKTLLELEGSRRLELNCPFIICKELGRERAVVTIDKRMIHSRIDQANSAAKEETNPIPHTVIEGIVGCTVMDASKCQGGSYMVVGMADRVLLMKYNSEMKSFCLRKEFMTNEPCSCVCLSSDFAIVGTDKFYRLSLDHPSITDFVDKRDNSLAFAAFGAAIHNSFPLAVVKVSPEGLPLEFLICFHEFGFYVDSKGKRSRPTELKWSCLPLSFAYSEPFLYVTYFSSVQCITIPADKRETRGKQTCIDIQGPRFLGVGITRGTVYISMGTGYLTELIVLQGNDGISREFKDEDDKENRPKSPGRFLSPKKGSVKPSSNMRRQLSLTSLDSNFSEISVSSADSRMTIESDV</sequence>
<evidence type="ECO:0000256" key="3">
    <source>
        <dbReference type="ARBA" id="ARBA00012513"/>
    </source>
</evidence>
<evidence type="ECO:0000256" key="6">
    <source>
        <dbReference type="ARBA" id="ARBA00022553"/>
    </source>
</evidence>
<reference evidence="25 26" key="1">
    <citation type="submission" date="2020-06" db="EMBL/GenBank/DDBJ databases">
        <authorList>
            <person name="Li R."/>
            <person name="Bekaert M."/>
        </authorList>
    </citation>
    <scope>NUCLEOTIDE SEQUENCE [LARGE SCALE GENOMIC DNA]</scope>
    <source>
        <strain evidence="26">wild</strain>
    </source>
</reference>
<dbReference type="PROSITE" id="PS00479">
    <property type="entry name" value="ZF_DAG_PE_1"/>
    <property type="match status" value="1"/>
</dbReference>
<feature type="domain" description="CNH" evidence="23">
    <location>
        <begin position="1930"/>
        <end position="2232"/>
    </location>
</feature>
<dbReference type="Gene3D" id="3.30.200.20">
    <property type="entry name" value="Phosphorylase Kinase, domain 1"/>
    <property type="match status" value="1"/>
</dbReference>
<evidence type="ECO:0000256" key="5">
    <source>
        <dbReference type="ARBA" id="ARBA00022527"/>
    </source>
</evidence>
<dbReference type="SMART" id="SM00133">
    <property type="entry name" value="S_TK_X"/>
    <property type="match status" value="1"/>
</dbReference>
<dbReference type="FunFam" id="1.10.510.10:FF:000751">
    <property type="entry name" value="Non-specific serine/threonine protein kinase"/>
    <property type="match status" value="1"/>
</dbReference>
<dbReference type="PROSITE" id="PS50011">
    <property type="entry name" value="PROTEIN_KINASE_DOM"/>
    <property type="match status" value="1"/>
</dbReference>
<comment type="catalytic activity">
    <reaction evidence="15">
        <text>L-threonyl-[protein] + ATP = O-phospho-L-threonyl-[protein] + ADP + H(+)</text>
        <dbReference type="Rhea" id="RHEA:46608"/>
        <dbReference type="Rhea" id="RHEA-COMP:11060"/>
        <dbReference type="Rhea" id="RHEA-COMP:11605"/>
        <dbReference type="ChEBI" id="CHEBI:15378"/>
        <dbReference type="ChEBI" id="CHEBI:30013"/>
        <dbReference type="ChEBI" id="CHEBI:30616"/>
        <dbReference type="ChEBI" id="CHEBI:61977"/>
        <dbReference type="ChEBI" id="CHEBI:456216"/>
        <dbReference type="EC" id="2.7.11.1"/>
    </reaction>
</comment>
<gene>
    <name evidence="25" type="ORF">MCOR_20262</name>
</gene>
<dbReference type="InterPro" id="IPR008271">
    <property type="entry name" value="Ser/Thr_kinase_AS"/>
</dbReference>
<evidence type="ECO:0000259" key="23">
    <source>
        <dbReference type="PROSITE" id="PS50219"/>
    </source>
</evidence>
<dbReference type="SMART" id="SM00220">
    <property type="entry name" value="S_TKc"/>
    <property type="match status" value="1"/>
</dbReference>
<dbReference type="InterPro" id="IPR000719">
    <property type="entry name" value="Prot_kinase_dom"/>
</dbReference>
<feature type="coiled-coil region" evidence="18">
    <location>
        <begin position="1678"/>
        <end position="1712"/>
    </location>
</feature>
<dbReference type="PANTHER" id="PTHR22988:SF71">
    <property type="entry name" value="CITRON RHO-INTERACTING KINASE"/>
    <property type="match status" value="1"/>
</dbReference>
<keyword evidence="4" id="KW-0963">Cytoplasm</keyword>
<feature type="domain" description="Phorbol-ester/DAG-type" evidence="22">
    <location>
        <begin position="1761"/>
        <end position="1810"/>
    </location>
</feature>
<organism evidence="25 26">
    <name type="scientific">Mytilus coruscus</name>
    <name type="common">Sea mussel</name>
    <dbReference type="NCBI Taxonomy" id="42192"/>
    <lineage>
        <taxon>Eukaryota</taxon>
        <taxon>Metazoa</taxon>
        <taxon>Spiralia</taxon>
        <taxon>Lophotrochozoa</taxon>
        <taxon>Mollusca</taxon>
        <taxon>Bivalvia</taxon>
        <taxon>Autobranchia</taxon>
        <taxon>Pteriomorphia</taxon>
        <taxon>Mytilida</taxon>
        <taxon>Mytiloidea</taxon>
        <taxon>Mytilidae</taxon>
        <taxon>Mytilinae</taxon>
        <taxon>Mytilus</taxon>
    </lineage>
</organism>
<dbReference type="PROSITE" id="PS50219">
    <property type="entry name" value="CNH"/>
    <property type="match status" value="1"/>
</dbReference>
<dbReference type="Proteomes" id="UP000507470">
    <property type="component" value="Unassembled WGS sequence"/>
</dbReference>
<feature type="compositionally biased region" description="Basic and acidic residues" evidence="19">
    <location>
        <begin position="2258"/>
        <end position="2269"/>
    </location>
</feature>
<feature type="region of interest" description="Disordered" evidence="19">
    <location>
        <begin position="2258"/>
        <end position="2290"/>
    </location>
</feature>
<dbReference type="InterPro" id="IPR050839">
    <property type="entry name" value="Rho-assoc_Ser/Thr_Kinase"/>
</dbReference>
<dbReference type="EC" id="2.7.11.1" evidence="3"/>
<keyword evidence="13 17" id="KW-0067">ATP-binding</keyword>
<evidence type="ECO:0000259" key="21">
    <source>
        <dbReference type="PROSITE" id="PS50011"/>
    </source>
</evidence>
<dbReference type="Pfam" id="PF00069">
    <property type="entry name" value="Pkinase"/>
    <property type="match status" value="1"/>
</dbReference>
<evidence type="ECO:0000256" key="11">
    <source>
        <dbReference type="ARBA" id="ARBA00022777"/>
    </source>
</evidence>
<evidence type="ECO:0000259" key="20">
    <source>
        <dbReference type="PROSITE" id="PS50003"/>
    </source>
</evidence>
<dbReference type="SUPFAM" id="SSF50729">
    <property type="entry name" value="PH domain-like"/>
    <property type="match status" value="1"/>
</dbReference>
<keyword evidence="14 18" id="KW-0175">Coiled coil</keyword>
<feature type="domain" description="PH" evidence="20">
    <location>
        <begin position="1842"/>
        <end position="1956"/>
    </location>
</feature>
<dbReference type="InterPro" id="IPR000961">
    <property type="entry name" value="AGC-kinase_C"/>
</dbReference>
<dbReference type="PROSITE" id="PS51285">
    <property type="entry name" value="AGC_KINASE_CTER"/>
    <property type="match status" value="1"/>
</dbReference>
<dbReference type="CDD" id="cd05601">
    <property type="entry name" value="STKc_CRIK"/>
    <property type="match status" value="1"/>
</dbReference>
<protein>
    <recommendedName>
        <fullName evidence="3">non-specific serine/threonine protein kinase</fullName>
        <ecNumber evidence="3">2.7.11.1</ecNumber>
    </recommendedName>
</protein>
<keyword evidence="26" id="KW-1185">Reference proteome</keyword>
<dbReference type="InterPro" id="IPR011993">
    <property type="entry name" value="PH-like_dom_sf"/>
</dbReference>
<keyword evidence="11" id="KW-0418">Kinase</keyword>
<evidence type="ECO:0000256" key="1">
    <source>
        <dbReference type="ARBA" id="ARBA00001946"/>
    </source>
</evidence>
<dbReference type="EMBL" id="CACVKT020003598">
    <property type="protein sequence ID" value="CAC5384643.1"/>
    <property type="molecule type" value="Genomic_DNA"/>
</dbReference>
<keyword evidence="9 17" id="KW-0547">Nucleotide-binding</keyword>
<evidence type="ECO:0000256" key="17">
    <source>
        <dbReference type="PROSITE-ProRule" id="PRU10141"/>
    </source>
</evidence>
<evidence type="ECO:0000256" key="13">
    <source>
        <dbReference type="ARBA" id="ARBA00022840"/>
    </source>
</evidence>
<evidence type="ECO:0000256" key="16">
    <source>
        <dbReference type="ARBA" id="ARBA00048679"/>
    </source>
</evidence>
<dbReference type="InterPro" id="IPR046349">
    <property type="entry name" value="C1-like_sf"/>
</dbReference>
<dbReference type="SMART" id="SM00233">
    <property type="entry name" value="PH"/>
    <property type="match status" value="1"/>
</dbReference>
<evidence type="ECO:0000256" key="10">
    <source>
        <dbReference type="ARBA" id="ARBA00022771"/>
    </source>
</evidence>
<dbReference type="PANTHER" id="PTHR22988">
    <property type="entry name" value="MYOTONIC DYSTROPHY S/T KINASE-RELATED"/>
    <property type="match status" value="1"/>
</dbReference>
<dbReference type="CDD" id="cd20814">
    <property type="entry name" value="CRIK"/>
    <property type="match status" value="1"/>
</dbReference>
<dbReference type="Gene3D" id="3.30.60.20">
    <property type="match status" value="1"/>
</dbReference>
<dbReference type="PROSITE" id="PS50003">
    <property type="entry name" value="PH_DOMAIN"/>
    <property type="match status" value="1"/>
</dbReference>
<keyword evidence="5" id="KW-0723">Serine/threonine-protein kinase</keyword>
<keyword evidence="7 25" id="KW-0808">Transferase</keyword>
<evidence type="ECO:0000256" key="12">
    <source>
        <dbReference type="ARBA" id="ARBA00022833"/>
    </source>
</evidence>
<dbReference type="PROSITE" id="PS50081">
    <property type="entry name" value="ZF_DAG_PE_2"/>
    <property type="match status" value="1"/>
</dbReference>
<dbReference type="Pfam" id="PF00169">
    <property type="entry name" value="PH"/>
    <property type="match status" value="1"/>
</dbReference>
<comment type="catalytic activity">
    <reaction evidence="16">
        <text>L-seryl-[protein] + ATP = O-phospho-L-seryl-[protein] + ADP + H(+)</text>
        <dbReference type="Rhea" id="RHEA:17989"/>
        <dbReference type="Rhea" id="RHEA-COMP:9863"/>
        <dbReference type="Rhea" id="RHEA-COMP:11604"/>
        <dbReference type="ChEBI" id="CHEBI:15378"/>
        <dbReference type="ChEBI" id="CHEBI:29999"/>
        <dbReference type="ChEBI" id="CHEBI:30616"/>
        <dbReference type="ChEBI" id="CHEBI:83421"/>
        <dbReference type="ChEBI" id="CHEBI:456216"/>
        <dbReference type="EC" id="2.7.11.1"/>
    </reaction>
</comment>
<feature type="coiled-coil region" evidence="18">
    <location>
        <begin position="1561"/>
        <end position="1602"/>
    </location>
</feature>
<dbReference type="Pfam" id="PF00433">
    <property type="entry name" value="Pkinase_C"/>
    <property type="match status" value="1"/>
</dbReference>
<dbReference type="PROSITE" id="PS00107">
    <property type="entry name" value="PROTEIN_KINASE_ATP"/>
    <property type="match status" value="1"/>
</dbReference>
<dbReference type="GO" id="GO:0005856">
    <property type="term" value="C:cytoskeleton"/>
    <property type="evidence" value="ECO:0007669"/>
    <property type="project" value="TreeGrafter"/>
</dbReference>
<dbReference type="InterPro" id="IPR017892">
    <property type="entry name" value="Pkinase_C"/>
</dbReference>
<dbReference type="OrthoDB" id="2156623at2759"/>
<dbReference type="InterPro" id="IPR001849">
    <property type="entry name" value="PH_domain"/>
</dbReference>
<dbReference type="InterPro" id="IPR002219">
    <property type="entry name" value="PKC_DAG/PE"/>
</dbReference>
<evidence type="ECO:0000256" key="9">
    <source>
        <dbReference type="ARBA" id="ARBA00022741"/>
    </source>
</evidence>
<feature type="coiled-coil region" evidence="18">
    <location>
        <begin position="452"/>
        <end position="670"/>
    </location>
</feature>
<evidence type="ECO:0000313" key="25">
    <source>
        <dbReference type="EMBL" id="CAC5384643.1"/>
    </source>
</evidence>
<evidence type="ECO:0000256" key="4">
    <source>
        <dbReference type="ARBA" id="ARBA00022490"/>
    </source>
</evidence>
<comment type="subcellular location">
    <subcellularLocation>
        <location evidence="2">Cytoplasm</location>
    </subcellularLocation>
</comment>
<feature type="domain" description="Protein kinase" evidence="21">
    <location>
        <begin position="80"/>
        <end position="346"/>
    </location>
</feature>
<keyword evidence="12" id="KW-0862">Zinc</keyword>
<dbReference type="Gene3D" id="2.30.29.30">
    <property type="entry name" value="Pleckstrin-homology domain (PH domain)/Phosphotyrosine-binding domain (PTB)"/>
    <property type="match status" value="1"/>
</dbReference>
<feature type="coiled-coil region" evidence="18">
    <location>
        <begin position="714"/>
        <end position="1525"/>
    </location>
</feature>
<dbReference type="FunFam" id="2.30.29.30:FF:000081">
    <property type="entry name" value="Citron rho-interacting serine/threonine kinase"/>
    <property type="match status" value="1"/>
</dbReference>
<dbReference type="GO" id="GO:0008270">
    <property type="term" value="F:zinc ion binding"/>
    <property type="evidence" value="ECO:0007669"/>
    <property type="project" value="UniProtKB-KW"/>
</dbReference>
<accession>A0A6J8BLJ2</accession>
<dbReference type="Pfam" id="PF00780">
    <property type="entry name" value="CNH"/>
    <property type="match status" value="1"/>
</dbReference>
<dbReference type="SUPFAM" id="SSF56112">
    <property type="entry name" value="Protein kinase-like (PK-like)"/>
    <property type="match status" value="1"/>
</dbReference>
<keyword evidence="8" id="KW-0479">Metal-binding</keyword>
<dbReference type="SMART" id="SM00036">
    <property type="entry name" value="CNH"/>
    <property type="match status" value="1"/>
</dbReference>
<evidence type="ECO:0000256" key="15">
    <source>
        <dbReference type="ARBA" id="ARBA00047899"/>
    </source>
</evidence>
<dbReference type="Gene3D" id="1.10.510.10">
    <property type="entry name" value="Transferase(Phosphotransferase) domain 1"/>
    <property type="match status" value="1"/>
</dbReference>
<dbReference type="InterPro" id="IPR001180">
    <property type="entry name" value="CNH_dom"/>
</dbReference>
<evidence type="ECO:0000256" key="8">
    <source>
        <dbReference type="ARBA" id="ARBA00022723"/>
    </source>
</evidence>
<feature type="binding site" evidence="17">
    <location>
        <position position="109"/>
    </location>
    <ligand>
        <name>ATP</name>
        <dbReference type="ChEBI" id="CHEBI:30616"/>
    </ligand>
</feature>
<dbReference type="SMART" id="SM00109">
    <property type="entry name" value="C1"/>
    <property type="match status" value="1"/>
</dbReference>
<proteinExistence type="predicted"/>
<dbReference type="GO" id="GO:0031032">
    <property type="term" value="P:actomyosin structure organization"/>
    <property type="evidence" value="ECO:0007669"/>
    <property type="project" value="TreeGrafter"/>
</dbReference>
<evidence type="ECO:0000256" key="19">
    <source>
        <dbReference type="SAM" id="MobiDB-lite"/>
    </source>
</evidence>
<dbReference type="PROSITE" id="PS00108">
    <property type="entry name" value="PROTEIN_KINASE_ST"/>
    <property type="match status" value="1"/>
</dbReference>
<dbReference type="GO" id="GO:0000281">
    <property type="term" value="P:mitotic cytokinesis"/>
    <property type="evidence" value="ECO:0007669"/>
    <property type="project" value="InterPro"/>
</dbReference>
<evidence type="ECO:0000256" key="18">
    <source>
        <dbReference type="SAM" id="Coils"/>
    </source>
</evidence>
<evidence type="ECO:0000313" key="26">
    <source>
        <dbReference type="Proteomes" id="UP000507470"/>
    </source>
</evidence>
<keyword evidence="10" id="KW-0863">Zinc-finger</keyword>
<dbReference type="GO" id="GO:0005524">
    <property type="term" value="F:ATP binding"/>
    <property type="evidence" value="ECO:0007669"/>
    <property type="project" value="UniProtKB-UniRule"/>
</dbReference>
<dbReference type="InterPro" id="IPR011009">
    <property type="entry name" value="Kinase-like_dom_sf"/>
</dbReference>
<dbReference type="GO" id="GO:0004674">
    <property type="term" value="F:protein serine/threonine kinase activity"/>
    <property type="evidence" value="ECO:0007669"/>
    <property type="project" value="UniProtKB-KW"/>
</dbReference>
<evidence type="ECO:0000256" key="14">
    <source>
        <dbReference type="ARBA" id="ARBA00023054"/>
    </source>
</evidence>
<evidence type="ECO:0000259" key="22">
    <source>
        <dbReference type="PROSITE" id="PS50081"/>
    </source>
</evidence>
<name>A0A6J8BLJ2_MYTCO</name>
<dbReference type="Pfam" id="PF00130">
    <property type="entry name" value="C1_1"/>
    <property type="match status" value="1"/>
</dbReference>
<dbReference type="InterPro" id="IPR017441">
    <property type="entry name" value="Protein_kinase_ATP_BS"/>
</dbReference>
<dbReference type="SUPFAM" id="SSF57889">
    <property type="entry name" value="Cysteine-rich domain"/>
    <property type="match status" value="1"/>
</dbReference>
<dbReference type="InterPro" id="IPR037708">
    <property type="entry name" value="CRIK_dom"/>
</dbReference>
<evidence type="ECO:0000256" key="7">
    <source>
        <dbReference type="ARBA" id="ARBA00022679"/>
    </source>
</evidence>
<feature type="domain" description="AGC-kinase C-terminal" evidence="24">
    <location>
        <begin position="347"/>
        <end position="417"/>
    </location>
</feature>
<comment type="cofactor">
    <cofactor evidence="1">
        <name>Mg(2+)</name>
        <dbReference type="ChEBI" id="CHEBI:18420"/>
    </cofactor>
</comment>
<dbReference type="FunFam" id="3.30.200.20:FF:000017">
    <property type="entry name" value="Non-specific serine/threonine protein kinase"/>
    <property type="match status" value="1"/>
</dbReference>
<dbReference type="GO" id="GO:0005737">
    <property type="term" value="C:cytoplasm"/>
    <property type="evidence" value="ECO:0007669"/>
    <property type="project" value="UniProtKB-SubCell"/>
</dbReference>